<keyword evidence="2" id="KW-0963">Cytoplasm</keyword>
<feature type="domain" description="IFT121-like zinc finger" evidence="10">
    <location>
        <begin position="65"/>
        <end position="94"/>
    </location>
</feature>
<dbReference type="GO" id="GO:0030030">
    <property type="term" value="P:cell projection organization"/>
    <property type="evidence" value="ECO:0007669"/>
    <property type="project" value="UniProtKB-KW"/>
</dbReference>
<evidence type="ECO:0000256" key="3">
    <source>
        <dbReference type="ARBA" id="ARBA00022574"/>
    </source>
</evidence>
<proteinExistence type="predicted"/>
<protein>
    <recommendedName>
        <fullName evidence="10">IFT121-like zinc finger domain-containing protein</fullName>
    </recommendedName>
</protein>
<evidence type="ECO:0000259" key="10">
    <source>
        <dbReference type="Pfam" id="PF23145"/>
    </source>
</evidence>
<dbReference type="Pfam" id="PF23145">
    <property type="entry name" value="Zf_2nd_IFT121"/>
    <property type="match status" value="1"/>
</dbReference>
<evidence type="ECO:0000256" key="1">
    <source>
        <dbReference type="ARBA" id="ARBA00004120"/>
    </source>
</evidence>
<evidence type="ECO:0000256" key="7">
    <source>
        <dbReference type="ARBA" id="ARBA00023212"/>
    </source>
</evidence>
<keyword evidence="7" id="KW-0206">Cytoskeleton</keyword>
<keyword evidence="6" id="KW-0969">Cilium</keyword>
<accession>A0A1Q9E3K0</accession>
<dbReference type="InterPro" id="IPR056170">
    <property type="entry name" value="Znf_IFT121-like"/>
</dbReference>
<evidence type="ECO:0000256" key="8">
    <source>
        <dbReference type="ARBA" id="ARBA00023273"/>
    </source>
</evidence>
<dbReference type="Proteomes" id="UP000186817">
    <property type="component" value="Unassembled WGS sequence"/>
</dbReference>
<feature type="region of interest" description="Disordered" evidence="9">
    <location>
        <begin position="44"/>
        <end position="64"/>
    </location>
</feature>
<gene>
    <name evidence="11" type="ORF">AK812_SmicGene15227</name>
</gene>
<evidence type="ECO:0000256" key="2">
    <source>
        <dbReference type="ARBA" id="ARBA00022490"/>
    </source>
</evidence>
<evidence type="ECO:0000313" key="12">
    <source>
        <dbReference type="Proteomes" id="UP000186817"/>
    </source>
</evidence>
<evidence type="ECO:0000256" key="5">
    <source>
        <dbReference type="ARBA" id="ARBA00022794"/>
    </source>
</evidence>
<comment type="subcellular location">
    <subcellularLocation>
        <location evidence="1">Cytoplasm</location>
        <location evidence="1">Cytoskeleton</location>
        <location evidence="1">Cilium basal body</location>
    </subcellularLocation>
</comment>
<name>A0A1Q9E3K0_SYMMI</name>
<keyword evidence="5" id="KW-0970">Cilium biogenesis/degradation</keyword>
<evidence type="ECO:0000313" key="11">
    <source>
        <dbReference type="EMBL" id="OLQ02002.1"/>
    </source>
</evidence>
<dbReference type="AlphaFoldDB" id="A0A1Q9E3K0"/>
<reference evidence="11 12" key="1">
    <citation type="submission" date="2016-02" db="EMBL/GenBank/DDBJ databases">
        <title>Genome analysis of coral dinoflagellate symbionts highlights evolutionary adaptations to a symbiotic lifestyle.</title>
        <authorList>
            <person name="Aranda M."/>
            <person name="Li Y."/>
            <person name="Liew Y.J."/>
            <person name="Baumgarten S."/>
            <person name="Simakov O."/>
            <person name="Wilson M."/>
            <person name="Piel J."/>
            <person name="Ashoor H."/>
            <person name="Bougouffa S."/>
            <person name="Bajic V.B."/>
            <person name="Ryu T."/>
            <person name="Ravasi T."/>
            <person name="Bayer T."/>
            <person name="Micklem G."/>
            <person name="Kim H."/>
            <person name="Bhak J."/>
            <person name="Lajeunesse T.C."/>
            <person name="Voolstra C.R."/>
        </authorList>
    </citation>
    <scope>NUCLEOTIDE SEQUENCE [LARGE SCALE GENOMIC DNA]</scope>
    <source>
        <strain evidence="11 12">CCMP2467</strain>
    </source>
</reference>
<sequence>MAAIWPKRAAELLVVEAQGRRGPSCNHRLAFCVASGRSIFPGSLYPEDRGGNSGQYPPGAGPSNETIKCRVCRHRMYTSEVRKLRNCPLCHSRLDIPAPPPIHSLG</sequence>
<evidence type="ECO:0000256" key="4">
    <source>
        <dbReference type="ARBA" id="ARBA00022737"/>
    </source>
</evidence>
<keyword evidence="8" id="KW-0966">Cell projection</keyword>
<organism evidence="11 12">
    <name type="scientific">Symbiodinium microadriaticum</name>
    <name type="common">Dinoflagellate</name>
    <name type="synonym">Zooxanthella microadriatica</name>
    <dbReference type="NCBI Taxonomy" id="2951"/>
    <lineage>
        <taxon>Eukaryota</taxon>
        <taxon>Sar</taxon>
        <taxon>Alveolata</taxon>
        <taxon>Dinophyceae</taxon>
        <taxon>Suessiales</taxon>
        <taxon>Symbiodiniaceae</taxon>
        <taxon>Symbiodinium</taxon>
    </lineage>
</organism>
<keyword evidence="4" id="KW-0677">Repeat</keyword>
<dbReference type="EMBL" id="LSRX01000276">
    <property type="protein sequence ID" value="OLQ02002.1"/>
    <property type="molecule type" value="Genomic_DNA"/>
</dbReference>
<evidence type="ECO:0000256" key="6">
    <source>
        <dbReference type="ARBA" id="ARBA00023069"/>
    </source>
</evidence>
<keyword evidence="3" id="KW-0853">WD repeat</keyword>
<keyword evidence="12" id="KW-1185">Reference proteome</keyword>
<comment type="caution">
    <text evidence="11">The sequence shown here is derived from an EMBL/GenBank/DDBJ whole genome shotgun (WGS) entry which is preliminary data.</text>
</comment>
<evidence type="ECO:0000256" key="9">
    <source>
        <dbReference type="SAM" id="MobiDB-lite"/>
    </source>
</evidence>